<comment type="caution">
    <text evidence="2">The sequence shown here is derived from an EMBL/GenBank/DDBJ whole genome shotgun (WGS) entry which is preliminary data.</text>
</comment>
<dbReference type="AlphaFoldDB" id="A0A3D8PYX5"/>
<accession>A0A3D8PYX5</accession>
<feature type="transmembrane region" description="Helical" evidence="1">
    <location>
        <begin position="166"/>
        <end position="189"/>
    </location>
</feature>
<feature type="transmembrane region" description="Helical" evidence="1">
    <location>
        <begin position="25"/>
        <end position="54"/>
    </location>
</feature>
<keyword evidence="1" id="KW-1133">Transmembrane helix</keyword>
<feature type="transmembrane region" description="Helical" evidence="1">
    <location>
        <begin position="108"/>
        <end position="129"/>
    </location>
</feature>
<evidence type="ECO:0000256" key="1">
    <source>
        <dbReference type="SAM" id="Phobius"/>
    </source>
</evidence>
<feature type="transmembrane region" description="Helical" evidence="1">
    <location>
        <begin position="141"/>
        <end position="160"/>
    </location>
</feature>
<evidence type="ECO:0000313" key="2">
    <source>
        <dbReference type="EMBL" id="RDW21356.1"/>
    </source>
</evidence>
<keyword evidence="1" id="KW-0472">Membrane</keyword>
<sequence length="211" mass="24670">MPINRFSAFVYKISDWIMKLVLVNILWILLSLFGLLIFGFFPATIAMFSVIRSLSKKEEISIFKKFLYVYKQEFLNSNLMGSIIILVTIIFYLDIRFVQEINNEIFQLLYYPLVILNLIFYLIVLYIFPTYVQYDSKIIQLFKNAFLIMIMNPLITIVMLSSSVVLLFAIVFFPAIILFFSGSIFALFIMSAATTAFEKVEQKKVEFHSRS</sequence>
<dbReference type="RefSeq" id="WP_115771527.1">
    <property type="nucleotide sequence ID" value="NZ_PIOC01000003.1"/>
</dbReference>
<dbReference type="OrthoDB" id="2182676at2"/>
<protein>
    <recommendedName>
        <fullName evidence="4">DUF624 domain-containing protein</fullName>
    </recommendedName>
</protein>
<proteinExistence type="predicted"/>
<feature type="transmembrane region" description="Helical" evidence="1">
    <location>
        <begin position="74"/>
        <end position="93"/>
    </location>
</feature>
<evidence type="ECO:0008006" key="4">
    <source>
        <dbReference type="Google" id="ProtNLM"/>
    </source>
</evidence>
<keyword evidence="1" id="KW-0812">Transmembrane</keyword>
<name>A0A3D8PYX5_9BACI</name>
<dbReference type="Proteomes" id="UP000257143">
    <property type="component" value="Unassembled WGS sequence"/>
</dbReference>
<dbReference type="EMBL" id="PIOC01000003">
    <property type="protein sequence ID" value="RDW21356.1"/>
    <property type="molecule type" value="Genomic_DNA"/>
</dbReference>
<organism evidence="2 3">
    <name type="scientific">Oceanobacillus arenosus</name>
    <dbReference type="NCBI Taxonomy" id="1229153"/>
    <lineage>
        <taxon>Bacteria</taxon>
        <taxon>Bacillati</taxon>
        <taxon>Bacillota</taxon>
        <taxon>Bacilli</taxon>
        <taxon>Bacillales</taxon>
        <taxon>Bacillaceae</taxon>
        <taxon>Oceanobacillus</taxon>
    </lineage>
</organism>
<dbReference type="Pfam" id="PF04854">
    <property type="entry name" value="DUF624"/>
    <property type="match status" value="1"/>
</dbReference>
<dbReference type="InterPro" id="IPR006938">
    <property type="entry name" value="DUF624"/>
</dbReference>
<reference evidence="3" key="1">
    <citation type="submission" date="2017-11" db="EMBL/GenBank/DDBJ databases">
        <authorList>
            <person name="Zhu W."/>
        </authorList>
    </citation>
    <scope>NUCLEOTIDE SEQUENCE [LARGE SCALE GENOMIC DNA]</scope>
    <source>
        <strain evidence="3">CAU 1183</strain>
    </source>
</reference>
<keyword evidence="3" id="KW-1185">Reference proteome</keyword>
<gene>
    <name evidence="2" type="ORF">CWR48_02815</name>
</gene>
<evidence type="ECO:0000313" key="3">
    <source>
        <dbReference type="Proteomes" id="UP000257143"/>
    </source>
</evidence>